<reference evidence="2" key="1">
    <citation type="submission" date="2017-02" db="EMBL/GenBank/DDBJ databases">
        <authorList>
            <person name="Varghese N."/>
            <person name="Submissions S."/>
        </authorList>
    </citation>
    <scope>NUCLEOTIDE SEQUENCE [LARGE SCALE GENOMIC DNA]</scope>
    <source>
        <strain evidence="2">9H-4</strain>
    </source>
</reference>
<dbReference type="InterPro" id="IPR023393">
    <property type="entry name" value="START-like_dom_sf"/>
</dbReference>
<organism evidence="1 2">
    <name type="scientific">Aeromicrobium choanae</name>
    <dbReference type="NCBI Taxonomy" id="1736691"/>
    <lineage>
        <taxon>Bacteria</taxon>
        <taxon>Bacillati</taxon>
        <taxon>Actinomycetota</taxon>
        <taxon>Actinomycetes</taxon>
        <taxon>Propionibacteriales</taxon>
        <taxon>Nocardioidaceae</taxon>
        <taxon>Aeromicrobium</taxon>
    </lineage>
</organism>
<evidence type="ECO:0000313" key="2">
    <source>
        <dbReference type="Proteomes" id="UP000191040"/>
    </source>
</evidence>
<dbReference type="AlphaFoldDB" id="A0A1T4Z945"/>
<evidence type="ECO:0000313" key="1">
    <source>
        <dbReference type="EMBL" id="SKB10456.1"/>
    </source>
</evidence>
<proteinExistence type="predicted"/>
<protein>
    <recommendedName>
        <fullName evidence="3">Polyketide cyclase / dehydrase and lipid transport</fullName>
    </recommendedName>
</protein>
<dbReference type="Gene3D" id="3.30.530.20">
    <property type="match status" value="1"/>
</dbReference>
<sequence>MPRTVVRYTTHLDAVDAFARVTDWERHRVPLTTITITPEGFTARTAVGPVGFDDPMHVTRWEPPHRADLQKQGRVIRGNATITVEPSGSGSGSVVTWDEDVSVIGVPRLLDPVVSRLLRLMVSTVLRRLMA</sequence>
<keyword evidence="2" id="KW-1185">Reference proteome</keyword>
<evidence type="ECO:0008006" key="3">
    <source>
        <dbReference type="Google" id="ProtNLM"/>
    </source>
</evidence>
<gene>
    <name evidence="1" type="ORF">SAMN06295964_3335</name>
</gene>
<dbReference type="EMBL" id="LT796768">
    <property type="protein sequence ID" value="SKB10456.1"/>
    <property type="molecule type" value="Genomic_DNA"/>
</dbReference>
<dbReference type="OrthoDB" id="4823586at2"/>
<dbReference type="STRING" id="1736691.SAMN06295964_3335"/>
<accession>A0A1T4Z945</accession>
<dbReference type="RefSeq" id="WP_078701184.1">
    <property type="nucleotide sequence ID" value="NZ_LT796768.1"/>
</dbReference>
<dbReference type="Proteomes" id="UP000191040">
    <property type="component" value="Chromosome I"/>
</dbReference>
<dbReference type="SUPFAM" id="SSF55961">
    <property type="entry name" value="Bet v1-like"/>
    <property type="match status" value="1"/>
</dbReference>
<name>A0A1T4Z945_9ACTN</name>